<dbReference type="GO" id="GO:0005524">
    <property type="term" value="F:ATP binding"/>
    <property type="evidence" value="ECO:0007669"/>
    <property type="project" value="InterPro"/>
</dbReference>
<dbReference type="GO" id="GO:0004386">
    <property type="term" value="F:helicase activity"/>
    <property type="evidence" value="ECO:0007669"/>
    <property type="project" value="InterPro"/>
</dbReference>
<dbReference type="GO" id="GO:0016818">
    <property type="term" value="F:hydrolase activity, acting on acid anhydrides, in phosphorus-containing anhydrides"/>
    <property type="evidence" value="ECO:0007669"/>
    <property type="project" value="InterPro"/>
</dbReference>
<dbReference type="Proteomes" id="UP000054560">
    <property type="component" value="Unassembled WGS sequence"/>
</dbReference>
<proteinExistence type="predicted"/>
<dbReference type="InterPro" id="IPR027417">
    <property type="entry name" value="P-loop_NTPase"/>
</dbReference>
<evidence type="ECO:0000313" key="2">
    <source>
        <dbReference type="EMBL" id="KNC69610.1"/>
    </source>
</evidence>
<evidence type="ECO:0000259" key="1">
    <source>
        <dbReference type="Pfam" id="PF13307"/>
    </source>
</evidence>
<gene>
    <name evidence="2" type="ORF">SARC_17875</name>
</gene>
<evidence type="ECO:0000313" key="3">
    <source>
        <dbReference type="Proteomes" id="UP000054560"/>
    </source>
</evidence>
<organism evidence="2 3">
    <name type="scientific">Sphaeroforma arctica JP610</name>
    <dbReference type="NCBI Taxonomy" id="667725"/>
    <lineage>
        <taxon>Eukaryota</taxon>
        <taxon>Ichthyosporea</taxon>
        <taxon>Ichthyophonida</taxon>
        <taxon>Sphaeroforma</taxon>
    </lineage>
</organism>
<dbReference type="Pfam" id="PF13307">
    <property type="entry name" value="Helicase_C_2"/>
    <property type="match status" value="1"/>
</dbReference>
<feature type="domain" description="ATP-dependent helicase C-terminal" evidence="1">
    <location>
        <begin position="4"/>
        <end position="64"/>
    </location>
</feature>
<dbReference type="InterPro" id="IPR006555">
    <property type="entry name" value="ATP-dep_Helicase_C"/>
</dbReference>
<dbReference type="EMBL" id="KQ254121">
    <property type="protein sequence ID" value="KNC69610.1"/>
    <property type="molecule type" value="Genomic_DNA"/>
</dbReference>
<name>A0A0L0EYS1_9EUKA</name>
<dbReference type="GeneID" id="25918379"/>
<dbReference type="OrthoDB" id="267079at2759"/>
<dbReference type="GO" id="GO:0006139">
    <property type="term" value="P:nucleobase-containing compound metabolic process"/>
    <property type="evidence" value="ECO:0007669"/>
    <property type="project" value="InterPro"/>
</dbReference>
<dbReference type="RefSeq" id="XP_014143512.1">
    <property type="nucleotide sequence ID" value="XM_014288037.1"/>
</dbReference>
<dbReference type="AlphaFoldDB" id="A0A0L0EYS1"/>
<reference evidence="2 3" key="1">
    <citation type="submission" date="2011-02" db="EMBL/GenBank/DDBJ databases">
        <title>The Genome Sequence of Sphaeroforma arctica JP610.</title>
        <authorList>
            <consortium name="The Broad Institute Genome Sequencing Platform"/>
            <person name="Russ C."/>
            <person name="Cuomo C."/>
            <person name="Young S.K."/>
            <person name="Zeng Q."/>
            <person name="Gargeya S."/>
            <person name="Alvarado L."/>
            <person name="Berlin A."/>
            <person name="Chapman S.B."/>
            <person name="Chen Z."/>
            <person name="Freedman E."/>
            <person name="Gellesch M."/>
            <person name="Goldberg J."/>
            <person name="Griggs A."/>
            <person name="Gujja S."/>
            <person name="Heilman E."/>
            <person name="Heiman D."/>
            <person name="Howarth C."/>
            <person name="Mehta T."/>
            <person name="Neiman D."/>
            <person name="Pearson M."/>
            <person name="Roberts A."/>
            <person name="Saif S."/>
            <person name="Shea T."/>
            <person name="Shenoy N."/>
            <person name="Sisk P."/>
            <person name="Stolte C."/>
            <person name="Sykes S."/>
            <person name="White J."/>
            <person name="Yandava C."/>
            <person name="Burger G."/>
            <person name="Gray M.W."/>
            <person name="Holland P.W.H."/>
            <person name="King N."/>
            <person name="Lang F.B.F."/>
            <person name="Roger A.J."/>
            <person name="Ruiz-Trillo I."/>
            <person name="Haas B."/>
            <person name="Nusbaum C."/>
            <person name="Birren B."/>
        </authorList>
    </citation>
    <scope>NUCLEOTIDE SEQUENCE [LARGE SCALE GENOMIC DNA]</scope>
    <source>
        <strain evidence="2 3">JP610</strain>
    </source>
</reference>
<dbReference type="STRING" id="667725.A0A0L0EYS1"/>
<accession>A0A0L0EYS1</accession>
<keyword evidence="3" id="KW-1185">Reference proteome</keyword>
<protein>
    <recommendedName>
        <fullName evidence="1">ATP-dependent helicase C-terminal domain-containing protein</fullName>
    </recommendedName>
</protein>
<feature type="non-terminal residue" evidence="2">
    <location>
        <position position="64"/>
    </location>
</feature>
<dbReference type="GO" id="GO:0003676">
    <property type="term" value="F:nucleic acid binding"/>
    <property type="evidence" value="ECO:0007669"/>
    <property type="project" value="InterPro"/>
</dbReference>
<dbReference type="Gene3D" id="3.40.50.300">
    <property type="entry name" value="P-loop containing nucleotide triphosphate hydrolases"/>
    <property type="match status" value="1"/>
</dbReference>
<sequence length="64" mass="7143">MYTQIFREARGGSQQKLDDLLIDYARCIRNDRNNSGKRKGGALLLSVVGGKLSEGINFKDELGR</sequence>